<evidence type="ECO:0000256" key="1">
    <source>
        <dbReference type="SAM" id="Phobius"/>
    </source>
</evidence>
<protein>
    <submittedName>
        <fullName evidence="2">Uncharacterized protein</fullName>
    </submittedName>
</protein>
<reference evidence="2 3" key="1">
    <citation type="submission" date="2012-12" db="EMBL/GenBank/DDBJ databases">
        <title>Genome assembly of Marinobacter sp. AK21.</title>
        <authorList>
            <person name="Khatri I."/>
            <person name="Kumar R."/>
            <person name="Vaidya B."/>
            <person name="Subramanian S."/>
            <person name="Pinnaka A."/>
        </authorList>
    </citation>
    <scope>NUCLEOTIDE SEQUENCE [LARGE SCALE GENOMIC DNA]</scope>
    <source>
        <strain evidence="2 3">AK21</strain>
    </source>
</reference>
<keyword evidence="1" id="KW-1133">Transmembrane helix</keyword>
<feature type="transmembrane region" description="Helical" evidence="1">
    <location>
        <begin position="6"/>
        <end position="24"/>
    </location>
</feature>
<evidence type="ECO:0000313" key="2">
    <source>
        <dbReference type="EMBL" id="KEF30471.1"/>
    </source>
</evidence>
<accession>A0A072MYY0</accession>
<keyword evidence="1" id="KW-0472">Membrane</keyword>
<gene>
    <name evidence="2" type="ORF">D777_02413</name>
</gene>
<dbReference type="PATRIC" id="fig|1137280.3.peg.2229"/>
<comment type="caution">
    <text evidence="2">The sequence shown here is derived from an EMBL/GenBank/DDBJ whole genome shotgun (WGS) entry which is preliminary data.</text>
</comment>
<dbReference type="Proteomes" id="UP000035057">
    <property type="component" value="Unassembled WGS sequence"/>
</dbReference>
<dbReference type="EMBL" id="ANIE01000007">
    <property type="protein sequence ID" value="KEF30471.1"/>
    <property type="molecule type" value="Genomic_DNA"/>
</dbReference>
<keyword evidence="3" id="KW-1185">Reference proteome</keyword>
<name>A0A072MYY0_9GAMM</name>
<keyword evidence="1" id="KW-0812">Transmembrane</keyword>
<evidence type="ECO:0000313" key="3">
    <source>
        <dbReference type="Proteomes" id="UP000035057"/>
    </source>
</evidence>
<sequence length="41" mass="4740">MFLGLLPVFIGLFAVFFLIQIFGARKDRLLLEYYDKAASNQ</sequence>
<proteinExistence type="predicted"/>
<organism evidence="2 3">
    <name type="scientific">Marinobacter nitratireducens</name>
    <dbReference type="NCBI Taxonomy" id="1137280"/>
    <lineage>
        <taxon>Bacteria</taxon>
        <taxon>Pseudomonadati</taxon>
        <taxon>Pseudomonadota</taxon>
        <taxon>Gammaproteobacteria</taxon>
        <taxon>Pseudomonadales</taxon>
        <taxon>Marinobacteraceae</taxon>
        <taxon>Marinobacter</taxon>
    </lineage>
</organism>
<dbReference type="AlphaFoldDB" id="A0A072MYY0"/>